<organism evidence="2 3">
    <name type="scientific">Candidatus Berkelbacteria bacterium CG_4_10_14_0_2_um_filter_35_9_33_12</name>
    <dbReference type="NCBI Taxonomy" id="1974499"/>
    <lineage>
        <taxon>Bacteria</taxon>
        <taxon>Candidatus Berkelbacteria</taxon>
    </lineage>
</organism>
<evidence type="ECO:0000313" key="2">
    <source>
        <dbReference type="EMBL" id="PJA20335.1"/>
    </source>
</evidence>
<dbReference type="PANTHER" id="PTHR38813">
    <property type="match status" value="1"/>
</dbReference>
<gene>
    <name evidence="2" type="ORF">COX60_01910</name>
</gene>
<name>A0A2M7W4R5_9BACT</name>
<dbReference type="Gene3D" id="3.30.2310.20">
    <property type="entry name" value="RelE-like"/>
    <property type="match status" value="1"/>
</dbReference>
<evidence type="ECO:0000313" key="3">
    <source>
        <dbReference type="Proteomes" id="UP000230137"/>
    </source>
</evidence>
<comment type="caution">
    <text evidence="2">The sequence shown here is derived from an EMBL/GenBank/DDBJ whole genome shotgun (WGS) entry which is preliminary data.</text>
</comment>
<dbReference type="InterPro" id="IPR052747">
    <property type="entry name" value="TA_system_RelE_toxin"/>
</dbReference>
<reference evidence="3" key="1">
    <citation type="submission" date="2017-09" db="EMBL/GenBank/DDBJ databases">
        <title>Depth-based differentiation of microbial function through sediment-hosted aquifers and enrichment of novel symbionts in the deep terrestrial subsurface.</title>
        <authorList>
            <person name="Probst A.J."/>
            <person name="Ladd B."/>
            <person name="Jarett J.K."/>
            <person name="Geller-Mcgrath D.E."/>
            <person name="Sieber C.M.K."/>
            <person name="Emerson J.B."/>
            <person name="Anantharaman K."/>
            <person name="Thomas B.C."/>
            <person name="Malmstrom R."/>
            <person name="Stieglmeier M."/>
            <person name="Klingl A."/>
            <person name="Woyke T."/>
            <person name="Ryan C.M."/>
            <person name="Banfield J.F."/>
        </authorList>
    </citation>
    <scope>NUCLEOTIDE SEQUENCE [LARGE SCALE GENOMIC DNA]</scope>
</reference>
<dbReference type="InterPro" id="IPR007712">
    <property type="entry name" value="RelE/ParE_toxin"/>
</dbReference>
<dbReference type="Proteomes" id="UP000230137">
    <property type="component" value="Unassembled WGS sequence"/>
</dbReference>
<dbReference type="PANTHER" id="PTHR38813:SF1">
    <property type="entry name" value="TOXIN RELE1-RELATED"/>
    <property type="match status" value="1"/>
</dbReference>
<sequence length="105" mass="12140">MRLRTNNLSVGEKLPAQYEIVLSKQASKYYKKVPIKIAKRIDRAFLILENDPFDGGDIKILAGKIKRYRIRVGNIRIIYQVNSPQKRVEVSAILPRGEVYKKINL</sequence>
<keyword evidence="1" id="KW-1277">Toxin-antitoxin system</keyword>
<dbReference type="AlphaFoldDB" id="A0A2M7W4R5"/>
<proteinExistence type="predicted"/>
<dbReference type="EMBL" id="PFQF01000030">
    <property type="protein sequence ID" value="PJA20335.1"/>
    <property type="molecule type" value="Genomic_DNA"/>
</dbReference>
<dbReference type="Pfam" id="PF05016">
    <property type="entry name" value="ParE_toxin"/>
    <property type="match status" value="1"/>
</dbReference>
<evidence type="ECO:0000256" key="1">
    <source>
        <dbReference type="ARBA" id="ARBA00022649"/>
    </source>
</evidence>
<dbReference type="InterPro" id="IPR035093">
    <property type="entry name" value="RelE/ParE_toxin_dom_sf"/>
</dbReference>
<accession>A0A2M7W4R5</accession>
<dbReference type="SUPFAM" id="SSF143011">
    <property type="entry name" value="RelE-like"/>
    <property type="match status" value="1"/>
</dbReference>
<protein>
    <submittedName>
        <fullName evidence="2">Type II toxin-antitoxin system RelE/ParE family toxin</fullName>
    </submittedName>
</protein>